<dbReference type="EC" id="2.1.1.-" evidence="6"/>
<reference evidence="7" key="1">
    <citation type="submission" date="2020-10" db="EMBL/GenBank/DDBJ databases">
        <authorList>
            <person name="Gilroy R."/>
        </authorList>
    </citation>
    <scope>NUCLEOTIDE SEQUENCE</scope>
    <source>
        <strain evidence="7">F6-4510</strain>
    </source>
</reference>
<gene>
    <name evidence="6 7" type="primary">prmA</name>
    <name evidence="7" type="ORF">IAC55_04490</name>
</gene>
<dbReference type="Gene3D" id="3.40.50.150">
    <property type="entry name" value="Vaccinia Virus protein VP39"/>
    <property type="match status" value="1"/>
</dbReference>
<evidence type="ECO:0000256" key="5">
    <source>
        <dbReference type="ARBA" id="ARBA00022691"/>
    </source>
</evidence>
<dbReference type="InterPro" id="IPR050078">
    <property type="entry name" value="Ribosomal_L11_MeTrfase_PrmA"/>
</dbReference>
<dbReference type="AlphaFoldDB" id="A0A9D9E051"/>
<evidence type="ECO:0000256" key="2">
    <source>
        <dbReference type="ARBA" id="ARBA00022490"/>
    </source>
</evidence>
<keyword evidence="4 6" id="KW-0808">Transferase</keyword>
<dbReference type="Proteomes" id="UP000823611">
    <property type="component" value="Unassembled WGS sequence"/>
</dbReference>
<dbReference type="Pfam" id="PF06325">
    <property type="entry name" value="PrmA"/>
    <property type="match status" value="1"/>
</dbReference>
<keyword evidence="2 6" id="KW-0963">Cytoplasm</keyword>
<evidence type="ECO:0000313" key="7">
    <source>
        <dbReference type="EMBL" id="MBO8434564.1"/>
    </source>
</evidence>
<feature type="binding site" evidence="6">
    <location>
        <position position="187"/>
    </location>
    <ligand>
        <name>S-adenosyl-L-methionine</name>
        <dbReference type="ChEBI" id="CHEBI:59789"/>
    </ligand>
</feature>
<evidence type="ECO:0000313" key="8">
    <source>
        <dbReference type="Proteomes" id="UP000823611"/>
    </source>
</evidence>
<dbReference type="GO" id="GO:0032259">
    <property type="term" value="P:methylation"/>
    <property type="evidence" value="ECO:0007669"/>
    <property type="project" value="UniProtKB-KW"/>
</dbReference>
<dbReference type="InterPro" id="IPR029063">
    <property type="entry name" value="SAM-dependent_MTases_sf"/>
</dbReference>
<comment type="caution">
    <text evidence="7">The sequence shown here is derived from an EMBL/GenBank/DDBJ whole genome shotgun (WGS) entry which is preliminary data.</text>
</comment>
<evidence type="ECO:0000256" key="3">
    <source>
        <dbReference type="ARBA" id="ARBA00022603"/>
    </source>
</evidence>
<dbReference type="PANTHER" id="PTHR43648">
    <property type="entry name" value="ELECTRON TRANSFER FLAVOPROTEIN BETA SUBUNIT LYSINE METHYLTRANSFERASE"/>
    <property type="match status" value="1"/>
</dbReference>
<comment type="subcellular location">
    <subcellularLocation>
        <location evidence="6">Cytoplasm</location>
    </subcellularLocation>
</comment>
<evidence type="ECO:0000256" key="4">
    <source>
        <dbReference type="ARBA" id="ARBA00022679"/>
    </source>
</evidence>
<evidence type="ECO:0000256" key="6">
    <source>
        <dbReference type="HAMAP-Rule" id="MF_00735"/>
    </source>
</evidence>
<sequence length="327" mass="36735">MEWLEIFIETTRDGIEIVSGLLYQCGITGLMIEDENDFKEFMENPNSNWDYIDEELVEIKREAGVGITFFVTDNASGNEMLSQIKSGLASLKENEKEFDLGTLNLTFKNIKEEDWANNWKKYFKPFPIGEKIMIKPSWEELKEETDKIVLKIDPGHIFGTGTHETTQLCIEHIENYVKEGDKVLDIGCGSGILSIASLLVGASYADAVDIDPNAINIAYQNSDMNDIPREKYNVMAGNILGDEELYKKFATKSYDVVEANIVADIIVALSEMVPAFIKDNGIFISSGIITDRIDDVYKALAENGFTVLETKTKKDWNAIVSRYTGKA</sequence>
<proteinExistence type="inferred from homology"/>
<dbReference type="CDD" id="cd02440">
    <property type="entry name" value="AdoMet_MTases"/>
    <property type="match status" value="1"/>
</dbReference>
<organism evidence="7 8">
    <name type="scientific">Candidatus Fimicola merdigallinarum</name>
    <dbReference type="NCBI Taxonomy" id="2840819"/>
    <lineage>
        <taxon>Bacteria</taxon>
        <taxon>Bacillati</taxon>
        <taxon>Bacillota</taxon>
        <taxon>Clostridia</taxon>
        <taxon>Lachnospirales</taxon>
        <taxon>Lachnospiraceae</taxon>
        <taxon>Lachnospiraceae incertae sedis</taxon>
        <taxon>Candidatus Fimicola</taxon>
    </lineage>
</organism>
<protein>
    <recommendedName>
        <fullName evidence="6">Ribosomal protein L11 methyltransferase</fullName>
        <shortName evidence="6">L11 Mtase</shortName>
        <ecNumber evidence="6">2.1.1.-</ecNumber>
    </recommendedName>
</protein>
<name>A0A9D9E051_9FIRM</name>
<dbReference type="SUPFAM" id="SSF53335">
    <property type="entry name" value="S-adenosyl-L-methionine-dependent methyltransferases"/>
    <property type="match status" value="1"/>
</dbReference>
<comment type="function">
    <text evidence="6">Methylates ribosomal protein L11.</text>
</comment>
<dbReference type="GO" id="GO:0008276">
    <property type="term" value="F:protein methyltransferase activity"/>
    <property type="evidence" value="ECO:0007669"/>
    <property type="project" value="UniProtKB-UniRule"/>
</dbReference>
<evidence type="ECO:0000256" key="1">
    <source>
        <dbReference type="ARBA" id="ARBA00009741"/>
    </source>
</evidence>
<dbReference type="NCBIfam" id="TIGR00406">
    <property type="entry name" value="prmA"/>
    <property type="match status" value="1"/>
</dbReference>
<feature type="binding site" evidence="6">
    <location>
        <position position="260"/>
    </location>
    <ligand>
        <name>S-adenosyl-L-methionine</name>
        <dbReference type="ChEBI" id="CHEBI:59789"/>
    </ligand>
</feature>
<keyword evidence="5 6" id="KW-0949">S-adenosyl-L-methionine</keyword>
<feature type="binding site" evidence="6">
    <location>
        <position position="209"/>
    </location>
    <ligand>
        <name>S-adenosyl-L-methionine</name>
        <dbReference type="ChEBI" id="CHEBI:59789"/>
    </ligand>
</feature>
<feature type="binding site" evidence="6">
    <location>
        <position position="166"/>
    </location>
    <ligand>
        <name>S-adenosyl-L-methionine</name>
        <dbReference type="ChEBI" id="CHEBI:59789"/>
    </ligand>
</feature>
<comment type="catalytic activity">
    <reaction evidence="6">
        <text>L-lysyl-[protein] + 3 S-adenosyl-L-methionine = N(6),N(6),N(6)-trimethyl-L-lysyl-[protein] + 3 S-adenosyl-L-homocysteine + 3 H(+)</text>
        <dbReference type="Rhea" id="RHEA:54192"/>
        <dbReference type="Rhea" id="RHEA-COMP:9752"/>
        <dbReference type="Rhea" id="RHEA-COMP:13826"/>
        <dbReference type="ChEBI" id="CHEBI:15378"/>
        <dbReference type="ChEBI" id="CHEBI:29969"/>
        <dbReference type="ChEBI" id="CHEBI:57856"/>
        <dbReference type="ChEBI" id="CHEBI:59789"/>
        <dbReference type="ChEBI" id="CHEBI:61961"/>
    </reaction>
</comment>
<dbReference type="PIRSF" id="PIRSF000401">
    <property type="entry name" value="RPL11_MTase"/>
    <property type="match status" value="1"/>
</dbReference>
<dbReference type="InterPro" id="IPR004498">
    <property type="entry name" value="Ribosomal_PrmA_MeTrfase"/>
</dbReference>
<dbReference type="EMBL" id="JADIMX010000085">
    <property type="protein sequence ID" value="MBO8434564.1"/>
    <property type="molecule type" value="Genomic_DNA"/>
</dbReference>
<dbReference type="HAMAP" id="MF_00735">
    <property type="entry name" value="Methyltr_PrmA"/>
    <property type="match status" value="1"/>
</dbReference>
<dbReference type="GO" id="GO:0005737">
    <property type="term" value="C:cytoplasm"/>
    <property type="evidence" value="ECO:0007669"/>
    <property type="project" value="UniProtKB-SubCell"/>
</dbReference>
<dbReference type="GO" id="GO:0005840">
    <property type="term" value="C:ribosome"/>
    <property type="evidence" value="ECO:0007669"/>
    <property type="project" value="UniProtKB-KW"/>
</dbReference>
<accession>A0A9D9E051</accession>
<reference evidence="7" key="2">
    <citation type="journal article" date="2021" name="PeerJ">
        <title>Extensive microbial diversity within the chicken gut microbiome revealed by metagenomics and culture.</title>
        <authorList>
            <person name="Gilroy R."/>
            <person name="Ravi A."/>
            <person name="Getino M."/>
            <person name="Pursley I."/>
            <person name="Horton D.L."/>
            <person name="Alikhan N.F."/>
            <person name="Baker D."/>
            <person name="Gharbi K."/>
            <person name="Hall N."/>
            <person name="Watson M."/>
            <person name="Adriaenssens E.M."/>
            <person name="Foster-Nyarko E."/>
            <person name="Jarju S."/>
            <person name="Secka A."/>
            <person name="Antonio M."/>
            <person name="Oren A."/>
            <person name="Chaudhuri R.R."/>
            <person name="La Ragione R."/>
            <person name="Hildebrand F."/>
            <person name="Pallen M.J."/>
        </authorList>
    </citation>
    <scope>NUCLEOTIDE SEQUENCE</scope>
    <source>
        <strain evidence="7">F6-4510</strain>
    </source>
</reference>
<keyword evidence="3 6" id="KW-0489">Methyltransferase</keyword>
<dbReference type="PANTHER" id="PTHR43648:SF1">
    <property type="entry name" value="ELECTRON TRANSFER FLAVOPROTEIN BETA SUBUNIT LYSINE METHYLTRANSFERASE"/>
    <property type="match status" value="1"/>
</dbReference>
<comment type="similarity">
    <text evidence="1 6">Belongs to the methyltransferase superfamily. PrmA family.</text>
</comment>
<keyword evidence="7" id="KW-0687">Ribonucleoprotein</keyword>
<keyword evidence="7" id="KW-0689">Ribosomal protein</keyword>